<accession>A0A816YWN8</accession>
<feature type="compositionally biased region" description="Low complexity" evidence="1">
    <location>
        <begin position="123"/>
        <end position="141"/>
    </location>
</feature>
<evidence type="ECO:0000256" key="1">
    <source>
        <dbReference type="SAM" id="MobiDB-lite"/>
    </source>
</evidence>
<gene>
    <name evidence="2" type="ORF">MBJ925_LOCUS33877</name>
    <name evidence="3" type="ORF">SMN809_LOCUS68665</name>
</gene>
<protein>
    <submittedName>
        <fullName evidence="2">Uncharacterized protein</fullName>
    </submittedName>
</protein>
<organism evidence="2 4">
    <name type="scientific">Rotaria magnacalcarata</name>
    <dbReference type="NCBI Taxonomy" id="392030"/>
    <lineage>
        <taxon>Eukaryota</taxon>
        <taxon>Metazoa</taxon>
        <taxon>Spiralia</taxon>
        <taxon>Gnathifera</taxon>
        <taxon>Rotifera</taxon>
        <taxon>Eurotatoria</taxon>
        <taxon>Bdelloidea</taxon>
        <taxon>Philodinida</taxon>
        <taxon>Philodinidae</taxon>
        <taxon>Rotaria</taxon>
    </lineage>
</organism>
<comment type="caution">
    <text evidence="2">The sequence shown here is derived from an EMBL/GenBank/DDBJ whole genome shotgun (WGS) entry which is preliminary data.</text>
</comment>
<dbReference type="AlphaFoldDB" id="A0A816YWN8"/>
<evidence type="ECO:0000313" key="3">
    <source>
        <dbReference type="EMBL" id="CAF5179992.1"/>
    </source>
</evidence>
<dbReference type="Proteomes" id="UP000676336">
    <property type="component" value="Unassembled WGS sequence"/>
</dbReference>
<proteinExistence type="predicted"/>
<dbReference type="EMBL" id="CAJNRE010018656">
    <property type="protein sequence ID" value="CAF2172226.1"/>
    <property type="molecule type" value="Genomic_DNA"/>
</dbReference>
<name>A0A816YWN8_9BILA</name>
<sequence>MNTFDLYNLNDDVLFKSNDSFFEFVEEVCGDIEADILRVQGIRNARCLIRSTNLLDILKLDCDEVNEIKSYACFRCKGGEFIVKQGIKLNLDNLFDALKEKHDKYKKKNVQQRRKQELPIEVSAPTATNTNDSNDSNTYNSELGTTSTNSSTILYDASSINSSSFTWKHTSIDDHIIFIKDFIEKFSRKTFISVILKQNEHYELLIKSDDETFNAFIKCQCGTRLMLPMRSDKSKFVLSNFYAHLTTSTCFMVTQDDDS</sequence>
<evidence type="ECO:0000313" key="4">
    <source>
        <dbReference type="Proteomes" id="UP000663824"/>
    </source>
</evidence>
<reference evidence="2" key="1">
    <citation type="submission" date="2021-02" db="EMBL/GenBank/DDBJ databases">
        <authorList>
            <person name="Nowell W R."/>
        </authorList>
    </citation>
    <scope>NUCLEOTIDE SEQUENCE</scope>
</reference>
<evidence type="ECO:0000313" key="2">
    <source>
        <dbReference type="EMBL" id="CAF2172226.1"/>
    </source>
</evidence>
<feature type="region of interest" description="Disordered" evidence="1">
    <location>
        <begin position="106"/>
        <end position="143"/>
    </location>
</feature>
<dbReference type="Proteomes" id="UP000663824">
    <property type="component" value="Unassembled WGS sequence"/>
</dbReference>
<dbReference type="EMBL" id="CAJOBI010317852">
    <property type="protein sequence ID" value="CAF5179992.1"/>
    <property type="molecule type" value="Genomic_DNA"/>
</dbReference>